<keyword evidence="1" id="KW-0732">Signal</keyword>
<organism evidence="2 3">
    <name type="scientific">Artemisia annua</name>
    <name type="common">Sweet wormwood</name>
    <dbReference type="NCBI Taxonomy" id="35608"/>
    <lineage>
        <taxon>Eukaryota</taxon>
        <taxon>Viridiplantae</taxon>
        <taxon>Streptophyta</taxon>
        <taxon>Embryophyta</taxon>
        <taxon>Tracheophyta</taxon>
        <taxon>Spermatophyta</taxon>
        <taxon>Magnoliopsida</taxon>
        <taxon>eudicotyledons</taxon>
        <taxon>Gunneridae</taxon>
        <taxon>Pentapetalae</taxon>
        <taxon>asterids</taxon>
        <taxon>campanulids</taxon>
        <taxon>Asterales</taxon>
        <taxon>Asteraceae</taxon>
        <taxon>Asteroideae</taxon>
        <taxon>Anthemideae</taxon>
        <taxon>Artemisiinae</taxon>
        <taxon>Artemisia</taxon>
    </lineage>
</organism>
<gene>
    <name evidence="2" type="ORF">CTI12_AA217680</name>
</gene>
<reference evidence="2 3" key="1">
    <citation type="journal article" date="2018" name="Mol. Plant">
        <title>The genome of Artemisia annua provides insight into the evolution of Asteraceae family and artemisinin biosynthesis.</title>
        <authorList>
            <person name="Shen Q."/>
            <person name="Zhang L."/>
            <person name="Liao Z."/>
            <person name="Wang S."/>
            <person name="Yan T."/>
            <person name="Shi P."/>
            <person name="Liu M."/>
            <person name="Fu X."/>
            <person name="Pan Q."/>
            <person name="Wang Y."/>
            <person name="Lv Z."/>
            <person name="Lu X."/>
            <person name="Zhang F."/>
            <person name="Jiang W."/>
            <person name="Ma Y."/>
            <person name="Chen M."/>
            <person name="Hao X."/>
            <person name="Li L."/>
            <person name="Tang Y."/>
            <person name="Lv G."/>
            <person name="Zhou Y."/>
            <person name="Sun X."/>
            <person name="Brodelius P.E."/>
            <person name="Rose J.K.C."/>
            <person name="Tang K."/>
        </authorList>
    </citation>
    <scope>NUCLEOTIDE SEQUENCE [LARGE SCALE GENOMIC DNA]</scope>
    <source>
        <strain evidence="3">cv. Huhao1</strain>
        <tissue evidence="2">Leaf</tissue>
    </source>
</reference>
<sequence length="143" mass="15459">MKNMYAMVFLLVVITCMSSTLCVSSNNDGDQEIFMVVDDQTTMHDAGIQISKANPVQIGKFLLEDGKILTLSRQSSPSRNCIYPDQPCGLLDWCCEGLRCDGAFDGRCHPDPFCSPQGGACALLTPCCFPYACDGNSHGSTCV</sequence>
<dbReference type="EMBL" id="PKPP01002368">
    <property type="protein sequence ID" value="PWA75699.1"/>
    <property type="molecule type" value="Genomic_DNA"/>
</dbReference>
<keyword evidence="3" id="KW-1185">Reference proteome</keyword>
<evidence type="ECO:0000313" key="2">
    <source>
        <dbReference type="EMBL" id="PWA75699.1"/>
    </source>
</evidence>
<evidence type="ECO:0000313" key="3">
    <source>
        <dbReference type="Proteomes" id="UP000245207"/>
    </source>
</evidence>
<dbReference type="Proteomes" id="UP000245207">
    <property type="component" value="Unassembled WGS sequence"/>
</dbReference>
<dbReference type="AlphaFoldDB" id="A0A2U1NQB1"/>
<name>A0A2U1NQB1_ARTAN</name>
<dbReference type="OrthoDB" id="6062227at2759"/>
<evidence type="ECO:0000256" key="1">
    <source>
        <dbReference type="SAM" id="SignalP"/>
    </source>
</evidence>
<comment type="caution">
    <text evidence="2">The sequence shown here is derived from an EMBL/GenBank/DDBJ whole genome shotgun (WGS) entry which is preliminary data.</text>
</comment>
<proteinExistence type="predicted"/>
<protein>
    <submittedName>
        <fullName evidence="2">Uncharacterized protein</fullName>
    </submittedName>
</protein>
<feature type="chain" id="PRO_5015680214" evidence="1">
    <location>
        <begin position="23"/>
        <end position="143"/>
    </location>
</feature>
<feature type="signal peptide" evidence="1">
    <location>
        <begin position="1"/>
        <end position="22"/>
    </location>
</feature>
<accession>A0A2U1NQB1</accession>